<evidence type="ECO:0000313" key="1">
    <source>
        <dbReference type="EMBL" id="KIO16019.1"/>
    </source>
</evidence>
<evidence type="ECO:0000313" key="2">
    <source>
        <dbReference type="Proteomes" id="UP000054248"/>
    </source>
</evidence>
<dbReference type="EMBL" id="KN823709">
    <property type="protein sequence ID" value="KIO16019.1"/>
    <property type="molecule type" value="Genomic_DNA"/>
</dbReference>
<reference evidence="2" key="2">
    <citation type="submission" date="2015-01" db="EMBL/GenBank/DDBJ databases">
        <title>Evolutionary Origins and Diversification of the Mycorrhizal Mutualists.</title>
        <authorList>
            <consortium name="DOE Joint Genome Institute"/>
            <consortium name="Mycorrhizal Genomics Consortium"/>
            <person name="Kohler A."/>
            <person name="Kuo A."/>
            <person name="Nagy L.G."/>
            <person name="Floudas D."/>
            <person name="Copeland A."/>
            <person name="Barry K.W."/>
            <person name="Cichocki N."/>
            <person name="Veneault-Fourrey C."/>
            <person name="LaButti K."/>
            <person name="Lindquist E.A."/>
            <person name="Lipzen A."/>
            <person name="Lundell T."/>
            <person name="Morin E."/>
            <person name="Murat C."/>
            <person name="Riley R."/>
            <person name="Ohm R."/>
            <person name="Sun H."/>
            <person name="Tunlid A."/>
            <person name="Henrissat B."/>
            <person name="Grigoriev I.V."/>
            <person name="Hibbett D.S."/>
            <person name="Martin F."/>
        </authorList>
    </citation>
    <scope>NUCLEOTIDE SEQUENCE [LARGE SCALE GENOMIC DNA]</scope>
    <source>
        <strain evidence="2">MUT 4182</strain>
    </source>
</reference>
<dbReference type="Proteomes" id="UP000054248">
    <property type="component" value="Unassembled WGS sequence"/>
</dbReference>
<feature type="non-terminal residue" evidence="1">
    <location>
        <position position="1"/>
    </location>
</feature>
<name>A0A0C3Q1F1_9AGAM</name>
<proteinExistence type="predicted"/>
<dbReference type="HOGENOM" id="CLU_1118030_0_0_1"/>
<keyword evidence="2" id="KW-1185">Reference proteome</keyword>
<accession>A0A0C3Q1F1</accession>
<gene>
    <name evidence="1" type="ORF">M407DRAFT_34349</name>
</gene>
<dbReference type="AlphaFoldDB" id="A0A0C3Q1F1"/>
<protein>
    <submittedName>
        <fullName evidence="1">Uncharacterized protein</fullName>
    </submittedName>
</protein>
<dbReference type="OrthoDB" id="3303272at2759"/>
<reference evidence="1 2" key="1">
    <citation type="submission" date="2014-04" db="EMBL/GenBank/DDBJ databases">
        <authorList>
            <consortium name="DOE Joint Genome Institute"/>
            <person name="Kuo A."/>
            <person name="Girlanda M."/>
            <person name="Perotto S."/>
            <person name="Kohler A."/>
            <person name="Nagy L.G."/>
            <person name="Floudas D."/>
            <person name="Copeland A."/>
            <person name="Barry K.W."/>
            <person name="Cichocki N."/>
            <person name="Veneault-Fourrey C."/>
            <person name="LaButti K."/>
            <person name="Lindquist E.A."/>
            <person name="Lipzen A."/>
            <person name="Lundell T."/>
            <person name="Morin E."/>
            <person name="Murat C."/>
            <person name="Sun H."/>
            <person name="Tunlid A."/>
            <person name="Henrissat B."/>
            <person name="Grigoriev I.V."/>
            <person name="Hibbett D.S."/>
            <person name="Martin F."/>
            <person name="Nordberg H.P."/>
            <person name="Cantor M.N."/>
            <person name="Hua S.X."/>
        </authorList>
    </citation>
    <scope>NUCLEOTIDE SEQUENCE [LARGE SCALE GENOMIC DNA]</scope>
    <source>
        <strain evidence="1 2">MUT 4182</strain>
    </source>
</reference>
<organism evidence="1 2">
    <name type="scientific">Tulasnella calospora MUT 4182</name>
    <dbReference type="NCBI Taxonomy" id="1051891"/>
    <lineage>
        <taxon>Eukaryota</taxon>
        <taxon>Fungi</taxon>
        <taxon>Dikarya</taxon>
        <taxon>Basidiomycota</taxon>
        <taxon>Agaricomycotina</taxon>
        <taxon>Agaricomycetes</taxon>
        <taxon>Cantharellales</taxon>
        <taxon>Tulasnellaceae</taxon>
        <taxon>Tulasnella</taxon>
    </lineage>
</organism>
<sequence length="249" mass="27428">DSTDVAELRLQNAYQIAEGAALGAILKSVDAANFQLIDGKNSKEAWDVLFATHNKQNSSQQFQLFQELACTSQSANESLTAYHQCIELAADRLVKRSNSTTGEDKTWCNIYKHATSNMILELSTIEVKRRRTTQCNTPYASFTSGMTAKDVVDSTAAYFSLLGLEKDEFNDILNYHITLSGTVTCSAINTAYRTEQQHRYTANMVKESGLAARAGRPSSKGSKSVLIAIMLPALTVARRIWSRTASSSY</sequence>